<dbReference type="SMART" id="SM00086">
    <property type="entry name" value="PAC"/>
    <property type="match status" value="3"/>
</dbReference>
<dbReference type="GO" id="GO:0003824">
    <property type="term" value="F:catalytic activity"/>
    <property type="evidence" value="ECO:0007669"/>
    <property type="project" value="UniProtKB-ARBA"/>
</dbReference>
<proteinExistence type="predicted"/>
<dbReference type="InterPro" id="IPR001633">
    <property type="entry name" value="EAL_dom"/>
</dbReference>
<comment type="cofactor">
    <cofactor evidence="1">
        <name>Mg(2+)</name>
        <dbReference type="ChEBI" id="CHEBI:18420"/>
    </cofactor>
</comment>
<dbReference type="PROSITE" id="PS50883">
    <property type="entry name" value="EAL"/>
    <property type="match status" value="1"/>
</dbReference>
<dbReference type="InterPro" id="IPR035919">
    <property type="entry name" value="EAL_sf"/>
</dbReference>
<dbReference type="SUPFAM" id="SSF55073">
    <property type="entry name" value="Nucleotide cyclase"/>
    <property type="match status" value="1"/>
</dbReference>
<feature type="domain" description="PAC" evidence="3">
    <location>
        <begin position="496"/>
        <end position="548"/>
    </location>
</feature>
<dbReference type="CDD" id="cd01948">
    <property type="entry name" value="EAL"/>
    <property type="match status" value="1"/>
</dbReference>
<dbReference type="PANTHER" id="PTHR44757:SF2">
    <property type="entry name" value="BIOFILM ARCHITECTURE MAINTENANCE PROTEIN MBAA"/>
    <property type="match status" value="1"/>
</dbReference>
<protein>
    <recommendedName>
        <fullName evidence="8">Diguanylate cyclase</fullName>
    </recommendedName>
</protein>
<dbReference type="STRING" id="1903952.BIT28_27725"/>
<dbReference type="PROSITE" id="PS50113">
    <property type="entry name" value="PAC"/>
    <property type="match status" value="3"/>
</dbReference>
<evidence type="ECO:0000313" key="7">
    <source>
        <dbReference type="Proteomes" id="UP000186905"/>
    </source>
</evidence>
<organism evidence="6 7">
    <name type="scientific">Photobacterium proteolyticum</name>
    <dbReference type="NCBI Taxonomy" id="1903952"/>
    <lineage>
        <taxon>Bacteria</taxon>
        <taxon>Pseudomonadati</taxon>
        <taxon>Pseudomonadota</taxon>
        <taxon>Gammaproteobacteria</taxon>
        <taxon>Vibrionales</taxon>
        <taxon>Vibrionaceae</taxon>
        <taxon>Photobacterium</taxon>
    </lineage>
</organism>
<comment type="caution">
    <text evidence="6">The sequence shown here is derived from an EMBL/GenBank/DDBJ whole genome shotgun (WGS) entry which is preliminary data.</text>
</comment>
<dbReference type="InterPro" id="IPR000160">
    <property type="entry name" value="GGDEF_dom"/>
</dbReference>
<dbReference type="Pfam" id="PF08447">
    <property type="entry name" value="PAS_3"/>
    <property type="match status" value="2"/>
</dbReference>
<sequence>MNKTIEKSLQNLHGNQFFDQITHLLFELLSPKHCFIGCFDESRKYAKTLSYREAGNLKENFTYPLAGTPCQIVNEKSTACYYPSDVVNQFPDDIALQELGAEAYLGIPVFSQCEEAVGIIVCLFEERYEHTAEVQSWCDDLSYHLGVELKYSALLSKQEKLQWELEEGQRVGKVGSWFWDLTSDTISWSHEVYRIYGLEDTSITPTIDLLSEFIHPEDRDWVISTLNGSIESESISYNLVHRAQLADGTIKYLRKRADVTRDSKGKPLLMRGTVHDVTDVYQISAKLTKTSHKLNTTFNSVEEGIWEYDLVSGEFFTSPKFWSILEREKPADGSDFSEWLDCIHPEDRIEGLNFFQRFIQQNFTSVFQFEFRLSDSHYAQLTDGKERWLKLKGSVIAKDVKGNPIRIAGIQRDITHTVEARRQLSRAQVVFDNTSECILITDKNNNIISVNRAFEETTGYREKELLGLTPSVLSSGLHENEYYQSLWFSLNTKGHWKGEVWNKRKNGEIYPEEMSINVIRDSNDEIINYVAVFRDISHWKKAEEQLTFFAYYDPLTGLVNRRSFIHRVEQLINSIHKNSHVFSLLFIDMDDFKSINDLYGHDFGDRVLTRIAERLKKLFHEKDNICRYGGDEFCILLPNISAADAKERAQDIVTAISKPLYIEGIEINTTVSIGISAFPDSGLTHHALLKNADYAMYNMKGQGRNGFCEYDSELQSEYIQKLKLRDRLKKAIAEEALTVHYQPIVNAQTGEINKLEALVRWYDEVEGHISPVEFIPVAEKYGLIKQIGAFVLHQACRDLKKLHEAGFSHLSISVNRSVKEFINSTDEPQVWEVIEQYDLPDKSIIVEITESTASKESSDIQSLLGYFKQRDIQVALDDFGTGYSSLSAVVELRPDIIKIDRGFIKELGSSQDSLTLVSLIIDLSHKLGIKVVAEGVETEAQLEILRELKCKYVQGFYFSKPVPLDSCIAFLASR</sequence>
<dbReference type="OrthoDB" id="1316910at2"/>
<feature type="domain" description="PAC" evidence="3">
    <location>
        <begin position="233"/>
        <end position="289"/>
    </location>
</feature>
<dbReference type="SUPFAM" id="SSF55785">
    <property type="entry name" value="PYP-like sensor domain (PAS domain)"/>
    <property type="match status" value="3"/>
</dbReference>
<dbReference type="SMART" id="SM00267">
    <property type="entry name" value="GGDEF"/>
    <property type="match status" value="1"/>
</dbReference>
<feature type="domain" description="EAL" evidence="4">
    <location>
        <begin position="721"/>
        <end position="974"/>
    </location>
</feature>
<dbReference type="Pfam" id="PF13426">
    <property type="entry name" value="PAS_9"/>
    <property type="match status" value="1"/>
</dbReference>
<dbReference type="NCBIfam" id="TIGR00229">
    <property type="entry name" value="sensory_box"/>
    <property type="match status" value="1"/>
</dbReference>
<dbReference type="PROSITE" id="PS50112">
    <property type="entry name" value="PAS"/>
    <property type="match status" value="2"/>
</dbReference>
<dbReference type="CDD" id="cd01949">
    <property type="entry name" value="GGDEF"/>
    <property type="match status" value="1"/>
</dbReference>
<keyword evidence="7" id="KW-1185">Reference proteome</keyword>
<dbReference type="EMBL" id="MJIL01000042">
    <property type="protein sequence ID" value="OLQ81388.1"/>
    <property type="molecule type" value="Genomic_DNA"/>
</dbReference>
<dbReference type="InterPro" id="IPR029787">
    <property type="entry name" value="Nucleotide_cyclase"/>
</dbReference>
<evidence type="ECO:0000259" key="3">
    <source>
        <dbReference type="PROSITE" id="PS50113"/>
    </source>
</evidence>
<dbReference type="CDD" id="cd00130">
    <property type="entry name" value="PAS"/>
    <property type="match status" value="2"/>
</dbReference>
<dbReference type="InterPro" id="IPR052155">
    <property type="entry name" value="Biofilm_reg_signaling"/>
</dbReference>
<dbReference type="SUPFAM" id="SSF141868">
    <property type="entry name" value="EAL domain-like"/>
    <property type="match status" value="1"/>
</dbReference>
<evidence type="ECO:0000259" key="4">
    <source>
        <dbReference type="PROSITE" id="PS50883"/>
    </source>
</evidence>
<dbReference type="SMART" id="SM00052">
    <property type="entry name" value="EAL"/>
    <property type="match status" value="1"/>
</dbReference>
<dbReference type="InterPro" id="IPR000700">
    <property type="entry name" value="PAS-assoc_C"/>
</dbReference>
<dbReference type="SMART" id="SM00091">
    <property type="entry name" value="PAS"/>
    <property type="match status" value="3"/>
</dbReference>
<dbReference type="PROSITE" id="PS50887">
    <property type="entry name" value="GGDEF"/>
    <property type="match status" value="1"/>
</dbReference>
<feature type="domain" description="GGDEF" evidence="5">
    <location>
        <begin position="580"/>
        <end position="712"/>
    </location>
</feature>
<evidence type="ECO:0008006" key="8">
    <source>
        <dbReference type="Google" id="ProtNLM"/>
    </source>
</evidence>
<dbReference type="InterPro" id="IPR043128">
    <property type="entry name" value="Rev_trsase/Diguanyl_cyclase"/>
</dbReference>
<feature type="domain" description="PAC" evidence="3">
    <location>
        <begin position="367"/>
        <end position="426"/>
    </location>
</feature>
<dbReference type="Gene3D" id="3.30.450.40">
    <property type="match status" value="1"/>
</dbReference>
<dbReference type="InterPro" id="IPR001610">
    <property type="entry name" value="PAC"/>
</dbReference>
<accession>A0A1Q9H1C6</accession>
<dbReference type="PANTHER" id="PTHR44757">
    <property type="entry name" value="DIGUANYLATE CYCLASE DGCP"/>
    <property type="match status" value="1"/>
</dbReference>
<dbReference type="SUPFAM" id="SSF55781">
    <property type="entry name" value="GAF domain-like"/>
    <property type="match status" value="1"/>
</dbReference>
<dbReference type="RefSeq" id="WP_075761963.1">
    <property type="nucleotide sequence ID" value="NZ_MJIL01000042.1"/>
</dbReference>
<dbReference type="Pfam" id="PF00990">
    <property type="entry name" value="GGDEF"/>
    <property type="match status" value="1"/>
</dbReference>
<dbReference type="NCBIfam" id="TIGR00254">
    <property type="entry name" value="GGDEF"/>
    <property type="match status" value="1"/>
</dbReference>
<feature type="domain" description="PAS" evidence="2">
    <location>
        <begin position="423"/>
        <end position="467"/>
    </location>
</feature>
<dbReference type="Gene3D" id="3.30.70.270">
    <property type="match status" value="1"/>
</dbReference>
<dbReference type="InterPro" id="IPR029016">
    <property type="entry name" value="GAF-like_dom_sf"/>
</dbReference>
<dbReference type="AlphaFoldDB" id="A0A1Q9H1C6"/>
<dbReference type="FunFam" id="3.30.70.270:FF:000001">
    <property type="entry name" value="Diguanylate cyclase domain protein"/>
    <property type="match status" value="1"/>
</dbReference>
<dbReference type="Gene3D" id="2.10.70.100">
    <property type="match status" value="1"/>
</dbReference>
<name>A0A1Q9H1C6_9GAMM</name>
<evidence type="ECO:0000256" key="1">
    <source>
        <dbReference type="ARBA" id="ARBA00001946"/>
    </source>
</evidence>
<evidence type="ECO:0000259" key="2">
    <source>
        <dbReference type="PROSITE" id="PS50112"/>
    </source>
</evidence>
<feature type="domain" description="PAS" evidence="2">
    <location>
        <begin position="180"/>
        <end position="233"/>
    </location>
</feature>
<dbReference type="InterPro" id="IPR000014">
    <property type="entry name" value="PAS"/>
</dbReference>
<evidence type="ECO:0000259" key="5">
    <source>
        <dbReference type="PROSITE" id="PS50887"/>
    </source>
</evidence>
<evidence type="ECO:0000313" key="6">
    <source>
        <dbReference type="EMBL" id="OLQ81388.1"/>
    </source>
</evidence>
<dbReference type="Gene3D" id="3.20.20.450">
    <property type="entry name" value="EAL domain"/>
    <property type="match status" value="1"/>
</dbReference>
<dbReference type="Pfam" id="PF00563">
    <property type="entry name" value="EAL"/>
    <property type="match status" value="1"/>
</dbReference>
<dbReference type="Gene3D" id="3.30.450.20">
    <property type="entry name" value="PAS domain"/>
    <property type="match status" value="3"/>
</dbReference>
<dbReference type="InterPro" id="IPR035965">
    <property type="entry name" value="PAS-like_dom_sf"/>
</dbReference>
<dbReference type="Proteomes" id="UP000186905">
    <property type="component" value="Unassembled WGS sequence"/>
</dbReference>
<reference evidence="6 7" key="1">
    <citation type="submission" date="2016-09" db="EMBL/GenBank/DDBJ databases">
        <title>Photobacterium proteolyticum sp. nov. a protease producing bacterium isolated from ocean sediments of Laizhou Bay.</title>
        <authorList>
            <person name="Li Y."/>
        </authorList>
    </citation>
    <scope>NUCLEOTIDE SEQUENCE [LARGE SCALE GENOMIC DNA]</scope>
    <source>
        <strain evidence="6 7">13-12</strain>
    </source>
</reference>
<gene>
    <name evidence="6" type="ORF">BIT28_27725</name>
</gene>
<dbReference type="InterPro" id="IPR013655">
    <property type="entry name" value="PAS_fold_3"/>
</dbReference>